<gene>
    <name evidence="1" type="ORF">RF11_00971</name>
</gene>
<organism evidence="1 2">
    <name type="scientific">Thelohanellus kitauei</name>
    <name type="common">Myxosporean</name>
    <dbReference type="NCBI Taxonomy" id="669202"/>
    <lineage>
        <taxon>Eukaryota</taxon>
        <taxon>Metazoa</taxon>
        <taxon>Cnidaria</taxon>
        <taxon>Myxozoa</taxon>
        <taxon>Myxosporea</taxon>
        <taxon>Bivalvulida</taxon>
        <taxon>Platysporina</taxon>
        <taxon>Myxobolidae</taxon>
        <taxon>Thelohanellus</taxon>
    </lineage>
</organism>
<proteinExistence type="predicted"/>
<protein>
    <submittedName>
        <fullName evidence="1">Uncharacterized protein</fullName>
    </submittedName>
</protein>
<dbReference type="Proteomes" id="UP000031668">
    <property type="component" value="Unassembled WGS sequence"/>
</dbReference>
<evidence type="ECO:0000313" key="1">
    <source>
        <dbReference type="EMBL" id="KII69351.1"/>
    </source>
</evidence>
<reference evidence="1 2" key="1">
    <citation type="journal article" date="2014" name="Genome Biol. Evol.">
        <title>The genome of the myxosporean Thelohanellus kitauei shows adaptations to nutrient acquisition within its fish host.</title>
        <authorList>
            <person name="Yang Y."/>
            <person name="Xiong J."/>
            <person name="Zhou Z."/>
            <person name="Huo F."/>
            <person name="Miao W."/>
            <person name="Ran C."/>
            <person name="Liu Y."/>
            <person name="Zhang J."/>
            <person name="Feng J."/>
            <person name="Wang M."/>
            <person name="Wang M."/>
            <person name="Wang L."/>
            <person name="Yao B."/>
        </authorList>
    </citation>
    <scope>NUCLEOTIDE SEQUENCE [LARGE SCALE GENOMIC DNA]</scope>
    <source>
        <strain evidence="1">Wuqing</strain>
    </source>
</reference>
<comment type="caution">
    <text evidence="1">The sequence shown here is derived from an EMBL/GenBank/DDBJ whole genome shotgun (WGS) entry which is preliminary data.</text>
</comment>
<evidence type="ECO:0000313" key="2">
    <source>
        <dbReference type="Proteomes" id="UP000031668"/>
    </source>
</evidence>
<name>A0A0C2MQ12_THEKT</name>
<dbReference type="EMBL" id="JWZT01002457">
    <property type="protein sequence ID" value="KII69351.1"/>
    <property type="molecule type" value="Genomic_DNA"/>
</dbReference>
<sequence length="108" mass="12048">MSADNNNLDPSCSKIIMKTIPDLQELACHILVKQIFKPNSLGQIKVDLTSSDFVSSRKPHITVFIRLDVIRTLGTKITIIGLRWVQDDCQSTTRITSSALEAQLNYSS</sequence>
<dbReference type="AlphaFoldDB" id="A0A0C2MQ12"/>
<keyword evidence="2" id="KW-1185">Reference proteome</keyword>
<accession>A0A0C2MQ12</accession>